<comment type="caution">
    <text evidence="1">The sequence shown here is derived from an EMBL/GenBank/DDBJ whole genome shotgun (WGS) entry which is preliminary data.</text>
</comment>
<keyword evidence="2" id="KW-1185">Reference proteome</keyword>
<proteinExistence type="predicted"/>
<gene>
    <name evidence="1" type="ORF">FA95DRAFT_1564096</name>
</gene>
<sequence>MKAFATIALVWLLALVCEAVDLSAADHRQLQQPLAQAIFTPGLVKAIQRVLDAHDVPGLSVGVVRSDGVAEYGGWGVRSEDGDGMTSDTLFDVGSCSKAFLAAAVGILIDDYAHGRNSTPLPASLEKLDWDTKLKDLLPGEWELMDHWAHEKADIVDILTHVSGLPRHDFAYSSSDTPASMTRRLRFLRPAFELRQQWSYNNIMFMVGAHIITTYAGSYTEFVEDRIFKPLGMRSTTYSPKEAQNSGRVTQTWTSFGRRIPGLYPEEQVKLMAGPGGIISNVEDMSKWVHTVLNGGVDPRSNFTVVPPSAFEKITTAHSVMIGGPTSHLYGFLGYGLGWMRSTSAGHDMLHHSGSLHGFSAFVVAALADGIGIVVLANADGKHLAIEAVSHLVARAILGGDDLGLPSHMLSSDALEPQKSQRPQECTDMPPFDFTGTYHNDGYGTMTLCNLSSTSNFCSGVLTDFANFRGASPCDQAHALYAVFPRTRTTHIRFVHVENTRFDMEPTYLFPDGYGRNTTPFEVIITEAQATFVVEHAEIVGFGLSGTVFEGPTMREKEGGPIEYTAEAWFAKT</sequence>
<reference evidence="1" key="1">
    <citation type="submission" date="2021-02" db="EMBL/GenBank/DDBJ databases">
        <authorList>
            <consortium name="DOE Joint Genome Institute"/>
            <person name="Ahrendt S."/>
            <person name="Looney B.P."/>
            <person name="Miyauchi S."/>
            <person name="Morin E."/>
            <person name="Drula E."/>
            <person name="Courty P.E."/>
            <person name="Chicoki N."/>
            <person name="Fauchery L."/>
            <person name="Kohler A."/>
            <person name="Kuo A."/>
            <person name="Labutti K."/>
            <person name="Pangilinan J."/>
            <person name="Lipzen A."/>
            <person name="Riley R."/>
            <person name="Andreopoulos W."/>
            <person name="He G."/>
            <person name="Johnson J."/>
            <person name="Barry K.W."/>
            <person name="Grigoriev I.V."/>
            <person name="Nagy L."/>
            <person name="Hibbett D."/>
            <person name="Henrissat B."/>
            <person name="Matheny P.B."/>
            <person name="Labbe J."/>
            <person name="Martin F."/>
        </authorList>
    </citation>
    <scope>NUCLEOTIDE SEQUENCE</scope>
    <source>
        <strain evidence="1">FP105234-sp</strain>
    </source>
</reference>
<dbReference type="EMBL" id="MU276053">
    <property type="protein sequence ID" value="KAI0042675.1"/>
    <property type="molecule type" value="Genomic_DNA"/>
</dbReference>
<organism evidence="1 2">
    <name type="scientific">Auriscalpium vulgare</name>
    <dbReference type="NCBI Taxonomy" id="40419"/>
    <lineage>
        <taxon>Eukaryota</taxon>
        <taxon>Fungi</taxon>
        <taxon>Dikarya</taxon>
        <taxon>Basidiomycota</taxon>
        <taxon>Agaricomycotina</taxon>
        <taxon>Agaricomycetes</taxon>
        <taxon>Russulales</taxon>
        <taxon>Auriscalpiaceae</taxon>
        <taxon>Auriscalpium</taxon>
    </lineage>
</organism>
<reference evidence="1" key="2">
    <citation type="journal article" date="2022" name="New Phytol.">
        <title>Evolutionary transition to the ectomycorrhizal habit in the genomes of a hyperdiverse lineage of mushroom-forming fungi.</title>
        <authorList>
            <person name="Looney B."/>
            <person name="Miyauchi S."/>
            <person name="Morin E."/>
            <person name="Drula E."/>
            <person name="Courty P.E."/>
            <person name="Kohler A."/>
            <person name="Kuo A."/>
            <person name="LaButti K."/>
            <person name="Pangilinan J."/>
            <person name="Lipzen A."/>
            <person name="Riley R."/>
            <person name="Andreopoulos W."/>
            <person name="He G."/>
            <person name="Johnson J."/>
            <person name="Nolan M."/>
            <person name="Tritt A."/>
            <person name="Barry K.W."/>
            <person name="Grigoriev I.V."/>
            <person name="Nagy L.G."/>
            <person name="Hibbett D."/>
            <person name="Henrissat B."/>
            <person name="Matheny P.B."/>
            <person name="Labbe J."/>
            <person name="Martin F.M."/>
        </authorList>
    </citation>
    <scope>NUCLEOTIDE SEQUENCE</scope>
    <source>
        <strain evidence="1">FP105234-sp</strain>
    </source>
</reference>
<accession>A0ACB8RGF7</accession>
<protein>
    <submittedName>
        <fullName evidence="1">Beta-lactamase/transpeptidase-like protein</fullName>
    </submittedName>
</protein>
<evidence type="ECO:0000313" key="2">
    <source>
        <dbReference type="Proteomes" id="UP000814033"/>
    </source>
</evidence>
<evidence type="ECO:0000313" key="1">
    <source>
        <dbReference type="EMBL" id="KAI0042675.1"/>
    </source>
</evidence>
<dbReference type="Proteomes" id="UP000814033">
    <property type="component" value="Unassembled WGS sequence"/>
</dbReference>
<name>A0ACB8RGF7_9AGAM</name>